<dbReference type="CDD" id="cd00085">
    <property type="entry name" value="HNHc"/>
    <property type="match status" value="1"/>
</dbReference>
<dbReference type="OrthoDB" id="9811997at2"/>
<dbReference type="GO" id="GO:0003676">
    <property type="term" value="F:nucleic acid binding"/>
    <property type="evidence" value="ECO:0007669"/>
    <property type="project" value="InterPro"/>
</dbReference>
<evidence type="ECO:0000256" key="3">
    <source>
        <dbReference type="ARBA" id="ARBA00038412"/>
    </source>
</evidence>
<name>A0A0J6CZW7_9BACL</name>
<proteinExistence type="inferred from homology"/>
<feature type="domain" description="HNH nuclease" evidence="5">
    <location>
        <begin position="26"/>
        <end position="82"/>
    </location>
</feature>
<sequence length="103" mass="12528">MELQRIIELIAQDKLVKFYQSLAWRKLRQRVLVRDNHECQTCKRSGRVGRAENVHHIKEVKQHPELALVYSNCECICIRCHNEEHGRLEKYIRKKKVFDDERW</sequence>
<evidence type="ECO:0000256" key="4">
    <source>
        <dbReference type="ARBA" id="ARBA00040194"/>
    </source>
</evidence>
<evidence type="ECO:0000313" key="6">
    <source>
        <dbReference type="EMBL" id="KMM38605.1"/>
    </source>
</evidence>
<evidence type="ECO:0000259" key="5">
    <source>
        <dbReference type="SMART" id="SM00507"/>
    </source>
</evidence>
<keyword evidence="2" id="KW-0378">Hydrolase</keyword>
<dbReference type="RefSeq" id="WP_048309722.1">
    <property type="nucleotide sequence ID" value="NZ_CP119526.1"/>
</dbReference>
<dbReference type="GO" id="GO:0005829">
    <property type="term" value="C:cytosol"/>
    <property type="evidence" value="ECO:0007669"/>
    <property type="project" value="TreeGrafter"/>
</dbReference>
<dbReference type="PANTHER" id="PTHR41286">
    <property type="entry name" value="HNH NUCLEASE YAJD-RELATED"/>
    <property type="match status" value="1"/>
</dbReference>
<keyword evidence="7" id="KW-1185">Reference proteome</keyword>
<dbReference type="InterPro" id="IPR002711">
    <property type="entry name" value="HNH"/>
</dbReference>
<comment type="similarity">
    <text evidence="3">Belongs to the HNH nuclease family.</text>
</comment>
<keyword evidence="1" id="KW-0540">Nuclease</keyword>
<dbReference type="PANTHER" id="PTHR41286:SF1">
    <property type="entry name" value="HNH NUCLEASE YAJD-RELATED"/>
    <property type="match status" value="1"/>
</dbReference>
<reference evidence="6" key="1">
    <citation type="submission" date="2015-06" db="EMBL/GenBank/DDBJ databases">
        <authorList>
            <person name="Liu B."/>
            <person name="Wang J."/>
            <person name="Zhu Y."/>
            <person name="Liu G."/>
            <person name="Chen Q."/>
            <person name="Zheng C."/>
            <person name="Che J."/>
            <person name="Ge C."/>
            <person name="Shi H."/>
            <person name="Pan Z."/>
            <person name="Liu X."/>
        </authorList>
    </citation>
    <scope>NUCLEOTIDE SEQUENCE [LARGE SCALE GENOMIC DNA]</scope>
    <source>
        <strain evidence="6">DSM 16346</strain>
    </source>
</reference>
<dbReference type="Pfam" id="PF01844">
    <property type="entry name" value="HNH"/>
    <property type="match status" value="1"/>
</dbReference>
<dbReference type="Proteomes" id="UP000035996">
    <property type="component" value="Unassembled WGS sequence"/>
</dbReference>
<protein>
    <recommendedName>
        <fullName evidence="4">Putative HNH nuclease YajD</fullName>
    </recommendedName>
</protein>
<dbReference type="Gene3D" id="1.10.30.50">
    <property type="match status" value="1"/>
</dbReference>
<organism evidence="6 7">
    <name type="scientific">Guptibacillus hwajinpoensis</name>
    <dbReference type="NCBI Taxonomy" id="208199"/>
    <lineage>
        <taxon>Bacteria</taxon>
        <taxon>Bacillati</taxon>
        <taxon>Bacillota</taxon>
        <taxon>Bacilli</taxon>
        <taxon>Bacillales</taxon>
        <taxon>Guptibacillaceae</taxon>
        <taxon>Guptibacillus</taxon>
    </lineage>
</organism>
<dbReference type="SMART" id="SM00507">
    <property type="entry name" value="HNHc"/>
    <property type="match status" value="1"/>
</dbReference>
<accession>A0A0J6CZW7</accession>
<evidence type="ECO:0000313" key="7">
    <source>
        <dbReference type="Proteomes" id="UP000035996"/>
    </source>
</evidence>
<dbReference type="GO" id="GO:0016787">
    <property type="term" value="F:hydrolase activity"/>
    <property type="evidence" value="ECO:0007669"/>
    <property type="project" value="UniProtKB-KW"/>
</dbReference>
<dbReference type="GO" id="GO:0004519">
    <property type="term" value="F:endonuclease activity"/>
    <property type="evidence" value="ECO:0007669"/>
    <property type="project" value="UniProtKB-KW"/>
</dbReference>
<dbReference type="GO" id="GO:0008270">
    <property type="term" value="F:zinc ion binding"/>
    <property type="evidence" value="ECO:0007669"/>
    <property type="project" value="InterPro"/>
</dbReference>
<evidence type="ECO:0000256" key="2">
    <source>
        <dbReference type="ARBA" id="ARBA00022801"/>
    </source>
</evidence>
<keyword evidence="6" id="KW-0255">Endonuclease</keyword>
<dbReference type="EMBL" id="LELK01000001">
    <property type="protein sequence ID" value="KMM38605.1"/>
    <property type="molecule type" value="Genomic_DNA"/>
</dbReference>
<evidence type="ECO:0000256" key="1">
    <source>
        <dbReference type="ARBA" id="ARBA00022722"/>
    </source>
</evidence>
<dbReference type="AlphaFoldDB" id="A0A0J6CZW7"/>
<dbReference type="InterPro" id="IPR003615">
    <property type="entry name" value="HNH_nuc"/>
</dbReference>
<comment type="caution">
    <text evidence="6">The sequence shown here is derived from an EMBL/GenBank/DDBJ whole genome shotgun (WGS) entry which is preliminary data.</text>
</comment>
<gene>
    <name evidence="6" type="ORF">AB986_04835</name>
</gene>
<dbReference type="STRING" id="157733.AB986_04835"/>